<protein>
    <submittedName>
        <fullName evidence="9">Aliphatic sulfonate ABC transporter substrate-binding protein</fullName>
    </submittedName>
</protein>
<sequence>MAIKRYYKVAALIILPITLLFLLSGCYARKEDKNLKVRIAFFPNITHAQALVGKELGIFQKRIGKDVKVEYKVFNAGPAEIEAFLADEVDIGYIGPIPAINGFEKTNGEIKIIAGAANGGMMLVSRQDLNIKNLDDLKGKKIAVPQFGNTQDIVLRFLLNKAGLKDTTKGGNIEIIQAENPDIKTLLDRNEIDVALVPEPWGTRLKKEVNANVVLDGSQIAQYIDIPTTVIITTSKFLKEHSDIVEKFLIAHLEITDYIEKNPEKSCKMINRQISEITSKPLPEDVLNESFKNIKLTSEIQREPLEKAIESYFDLGYLRGKPNIEELVNTEILDRIKNKEVY</sequence>
<dbReference type="NCBIfam" id="TIGR01728">
    <property type="entry name" value="SsuA_fam"/>
    <property type="match status" value="1"/>
</dbReference>
<dbReference type="Pfam" id="PF13379">
    <property type="entry name" value="NMT1_2"/>
    <property type="match status" value="1"/>
</dbReference>
<gene>
    <name evidence="9" type="ORF">ELD05_08200</name>
</gene>
<dbReference type="CDD" id="cd13553">
    <property type="entry name" value="PBP2_NrtA_CpmA_like"/>
    <property type="match status" value="1"/>
</dbReference>
<dbReference type="EMBL" id="CP034791">
    <property type="protein sequence ID" value="AZT90627.1"/>
    <property type="molecule type" value="Genomic_DNA"/>
</dbReference>
<keyword evidence="6" id="KW-0997">Cell inner membrane</keyword>
<keyword evidence="7" id="KW-0732">Signal</keyword>
<dbReference type="GO" id="GO:0005886">
    <property type="term" value="C:plasma membrane"/>
    <property type="evidence" value="ECO:0007669"/>
    <property type="project" value="UniProtKB-SubCell"/>
</dbReference>
<evidence type="ECO:0000256" key="3">
    <source>
        <dbReference type="ARBA" id="ARBA00010742"/>
    </source>
</evidence>
<evidence type="ECO:0000256" key="4">
    <source>
        <dbReference type="ARBA" id="ARBA00022448"/>
    </source>
</evidence>
<dbReference type="AlphaFoldDB" id="A0A3T0D6C9"/>
<dbReference type="KEGG" id="ccha:ELD05_08200"/>
<evidence type="ECO:0000256" key="2">
    <source>
        <dbReference type="ARBA" id="ARBA00004533"/>
    </source>
</evidence>
<evidence type="ECO:0000313" key="10">
    <source>
        <dbReference type="Proteomes" id="UP000282930"/>
    </source>
</evidence>
<accession>A0A3T0D6C9</accession>
<comment type="similarity">
    <text evidence="3">Belongs to the bacterial solute-binding protein SsuA/TauA family.</text>
</comment>
<evidence type="ECO:0000256" key="7">
    <source>
        <dbReference type="ARBA" id="ARBA00022729"/>
    </source>
</evidence>
<dbReference type="PANTHER" id="PTHR30024">
    <property type="entry name" value="ALIPHATIC SULFONATES-BINDING PROTEIN-RELATED"/>
    <property type="match status" value="1"/>
</dbReference>
<evidence type="ECO:0000256" key="8">
    <source>
        <dbReference type="ARBA" id="ARBA00023136"/>
    </source>
</evidence>
<evidence type="ECO:0000313" key="9">
    <source>
        <dbReference type="EMBL" id="AZT90627.1"/>
    </source>
</evidence>
<keyword evidence="10" id="KW-1185">Reference proteome</keyword>
<comment type="subcellular location">
    <subcellularLocation>
        <location evidence="2">Cell inner membrane</location>
    </subcellularLocation>
    <subcellularLocation>
        <location evidence="1">Periplasm</location>
    </subcellularLocation>
</comment>
<dbReference type="GO" id="GO:0042597">
    <property type="term" value="C:periplasmic space"/>
    <property type="evidence" value="ECO:0007669"/>
    <property type="project" value="UniProtKB-SubCell"/>
</dbReference>
<keyword evidence="4" id="KW-0813">Transport</keyword>
<keyword evidence="8" id="KW-0472">Membrane</keyword>
<reference evidence="9 10" key="1">
    <citation type="submission" date="2018-12" db="EMBL/GenBank/DDBJ databases">
        <title>Genome sequence from the cellulolytic species, Caldicellulosiruptor changbaiensis.</title>
        <authorList>
            <person name="Blumer-Schuette S.E."/>
            <person name="Mendoza C."/>
        </authorList>
    </citation>
    <scope>NUCLEOTIDE SEQUENCE [LARGE SCALE GENOMIC DNA]</scope>
    <source>
        <strain evidence="9 10">CBS-Z</strain>
    </source>
</reference>
<evidence type="ECO:0000256" key="1">
    <source>
        <dbReference type="ARBA" id="ARBA00004418"/>
    </source>
</evidence>
<dbReference type="Proteomes" id="UP000282930">
    <property type="component" value="Chromosome"/>
</dbReference>
<dbReference type="InterPro" id="IPR044527">
    <property type="entry name" value="NrtA/CpmA_ABC-bd_dom"/>
</dbReference>
<dbReference type="GO" id="GO:0042626">
    <property type="term" value="F:ATPase-coupled transmembrane transporter activity"/>
    <property type="evidence" value="ECO:0007669"/>
    <property type="project" value="InterPro"/>
</dbReference>
<organism evidence="9 10">
    <name type="scientific">Caldicellulosiruptor changbaiensis</name>
    <dbReference type="NCBI Taxonomy" id="1222016"/>
    <lineage>
        <taxon>Bacteria</taxon>
        <taxon>Bacillati</taxon>
        <taxon>Bacillota</taxon>
        <taxon>Bacillota incertae sedis</taxon>
        <taxon>Caldicellulosiruptorales</taxon>
        <taxon>Caldicellulosiruptoraceae</taxon>
        <taxon>Caldicellulosiruptor</taxon>
    </lineage>
</organism>
<dbReference type="PANTHER" id="PTHR30024:SF47">
    <property type="entry name" value="TAURINE-BINDING PERIPLASMIC PROTEIN"/>
    <property type="match status" value="1"/>
</dbReference>
<proteinExistence type="inferred from homology"/>
<evidence type="ECO:0000256" key="5">
    <source>
        <dbReference type="ARBA" id="ARBA00022475"/>
    </source>
</evidence>
<dbReference type="PROSITE" id="PS51257">
    <property type="entry name" value="PROKAR_LIPOPROTEIN"/>
    <property type="match status" value="1"/>
</dbReference>
<dbReference type="Gene3D" id="3.40.190.10">
    <property type="entry name" value="Periplasmic binding protein-like II"/>
    <property type="match status" value="2"/>
</dbReference>
<dbReference type="RefSeq" id="WP_127352042.1">
    <property type="nucleotide sequence ID" value="NZ_CP034791.1"/>
</dbReference>
<dbReference type="InterPro" id="IPR010067">
    <property type="entry name" value="ABC_SsuA_sub-bd"/>
</dbReference>
<name>A0A3T0D6C9_9FIRM</name>
<keyword evidence="5" id="KW-1003">Cell membrane</keyword>
<dbReference type="SUPFAM" id="SSF53850">
    <property type="entry name" value="Periplasmic binding protein-like II"/>
    <property type="match status" value="1"/>
</dbReference>
<evidence type="ECO:0000256" key="6">
    <source>
        <dbReference type="ARBA" id="ARBA00022519"/>
    </source>
</evidence>